<evidence type="ECO:0000256" key="1">
    <source>
        <dbReference type="SAM" id="SignalP"/>
    </source>
</evidence>
<dbReference type="GO" id="GO:0043448">
    <property type="term" value="P:alkane catabolic process"/>
    <property type="evidence" value="ECO:0007669"/>
    <property type="project" value="TreeGrafter"/>
</dbReference>
<keyword evidence="1" id="KW-0732">Signal</keyword>
<organism evidence="2 3">
    <name type="scientific">Dyadobacter luteus</name>
    <dbReference type="NCBI Taxonomy" id="2259619"/>
    <lineage>
        <taxon>Bacteria</taxon>
        <taxon>Pseudomonadati</taxon>
        <taxon>Bacteroidota</taxon>
        <taxon>Cytophagia</taxon>
        <taxon>Cytophagales</taxon>
        <taxon>Spirosomataceae</taxon>
        <taxon>Dyadobacter</taxon>
    </lineage>
</organism>
<protein>
    <recommendedName>
        <fullName evidence="4">Lipoprotein</fullName>
    </recommendedName>
</protein>
<dbReference type="AlphaFoldDB" id="A0A3D8YB30"/>
<dbReference type="Pfam" id="PF03640">
    <property type="entry name" value="Lipoprotein_15"/>
    <property type="match status" value="3"/>
</dbReference>
<accession>A0A3D8YB30</accession>
<name>A0A3D8YB30_9BACT</name>
<feature type="chain" id="PRO_5017690204" description="Lipoprotein" evidence="1">
    <location>
        <begin position="21"/>
        <end position="274"/>
    </location>
</feature>
<evidence type="ECO:0008006" key="4">
    <source>
        <dbReference type="Google" id="ProtNLM"/>
    </source>
</evidence>
<keyword evidence="3" id="KW-1185">Reference proteome</keyword>
<sequence length="274" mass="30107">MSTLVAIACAALVFSSCSESTSVENEPSYDITQKSTSLGNVLTDQKGRTLYFFTKDVKGTSACTGGCLDIWPIFTTATTARLDTGLVAGDFATIIRADGKSQVTYKGWPLYYYASDVAAGDVKGENVGNVWYVAKKSYSIMLANTQLVGNDGKNYTADYKEGTGDTQYFVDANGRTLYAFNRDKKNKNNYTKSDFSNDATWPIWSTDWKDVPSVLDKSLFSTIDVFGKKQMTYKGWPLYYFGPDNTTRGLTKGVSVPTPGVWPIVQKTTTEAPE</sequence>
<dbReference type="OrthoDB" id="597632at2"/>
<dbReference type="Proteomes" id="UP000256373">
    <property type="component" value="Unassembled WGS sequence"/>
</dbReference>
<reference evidence="2 3" key="1">
    <citation type="submission" date="2018-07" db="EMBL/GenBank/DDBJ databases">
        <title>Dyadobacter roseus sp. nov., isolated from rose rhizosphere soil.</title>
        <authorList>
            <person name="Chen L."/>
        </authorList>
    </citation>
    <scope>NUCLEOTIDE SEQUENCE [LARGE SCALE GENOMIC DNA]</scope>
    <source>
        <strain evidence="2 3">RS19</strain>
    </source>
</reference>
<evidence type="ECO:0000313" key="3">
    <source>
        <dbReference type="Proteomes" id="UP000256373"/>
    </source>
</evidence>
<comment type="caution">
    <text evidence="2">The sequence shown here is derived from an EMBL/GenBank/DDBJ whole genome shotgun (WGS) entry which is preliminary data.</text>
</comment>
<dbReference type="PANTHER" id="PTHR39335:SF1">
    <property type="entry name" value="BLL4220 PROTEIN"/>
    <property type="match status" value="1"/>
</dbReference>
<proteinExistence type="predicted"/>
<dbReference type="InterPro" id="IPR005297">
    <property type="entry name" value="Lipoprotein_repeat"/>
</dbReference>
<feature type="signal peptide" evidence="1">
    <location>
        <begin position="1"/>
        <end position="20"/>
    </location>
</feature>
<gene>
    <name evidence="2" type="ORF">DSL64_13655</name>
</gene>
<dbReference type="EMBL" id="QNUL01000009">
    <property type="protein sequence ID" value="REA60969.1"/>
    <property type="molecule type" value="Genomic_DNA"/>
</dbReference>
<evidence type="ECO:0000313" key="2">
    <source>
        <dbReference type="EMBL" id="REA60969.1"/>
    </source>
</evidence>
<dbReference type="PANTHER" id="PTHR39335">
    <property type="entry name" value="BLL4220 PROTEIN"/>
    <property type="match status" value="1"/>
</dbReference>